<dbReference type="AlphaFoldDB" id="A0A5J4WY17"/>
<evidence type="ECO:0000313" key="2">
    <source>
        <dbReference type="EMBL" id="KAA6399366.1"/>
    </source>
</evidence>
<organism evidence="2 3">
    <name type="scientific">Streblomastix strix</name>
    <dbReference type="NCBI Taxonomy" id="222440"/>
    <lineage>
        <taxon>Eukaryota</taxon>
        <taxon>Metamonada</taxon>
        <taxon>Preaxostyla</taxon>
        <taxon>Oxymonadida</taxon>
        <taxon>Streblomastigidae</taxon>
        <taxon>Streblomastix</taxon>
    </lineage>
</organism>
<accession>A0A5J4WY17</accession>
<evidence type="ECO:0000313" key="3">
    <source>
        <dbReference type="Proteomes" id="UP000324800"/>
    </source>
</evidence>
<comment type="caution">
    <text evidence="2">The sequence shown here is derived from an EMBL/GenBank/DDBJ whole genome shotgun (WGS) entry which is preliminary data.</text>
</comment>
<feature type="non-terminal residue" evidence="2">
    <location>
        <position position="55"/>
    </location>
</feature>
<name>A0A5J4WY17_9EUKA</name>
<proteinExistence type="predicted"/>
<feature type="region of interest" description="Disordered" evidence="1">
    <location>
        <begin position="28"/>
        <end position="55"/>
    </location>
</feature>
<reference evidence="2 3" key="1">
    <citation type="submission" date="2019-03" db="EMBL/GenBank/DDBJ databases">
        <title>Single cell metagenomics reveals metabolic interactions within the superorganism composed of flagellate Streblomastix strix and complex community of Bacteroidetes bacteria on its surface.</title>
        <authorList>
            <person name="Treitli S.C."/>
            <person name="Kolisko M."/>
            <person name="Husnik F."/>
            <person name="Keeling P."/>
            <person name="Hampl V."/>
        </authorList>
    </citation>
    <scope>NUCLEOTIDE SEQUENCE [LARGE SCALE GENOMIC DNA]</scope>
    <source>
        <strain evidence="2">ST1C</strain>
    </source>
</reference>
<evidence type="ECO:0000256" key="1">
    <source>
        <dbReference type="SAM" id="MobiDB-lite"/>
    </source>
</evidence>
<dbReference type="Proteomes" id="UP000324800">
    <property type="component" value="Unassembled WGS sequence"/>
</dbReference>
<dbReference type="EMBL" id="SNRW01000767">
    <property type="protein sequence ID" value="KAA6399366.1"/>
    <property type="molecule type" value="Genomic_DNA"/>
</dbReference>
<sequence>MLDTTAYANGNSSVVFADTTSEPAIVNAGKKRTSAQLTSLHPSSERSPKIVGTPD</sequence>
<protein>
    <submittedName>
        <fullName evidence="2">Uncharacterized protein</fullName>
    </submittedName>
</protein>
<gene>
    <name evidence="2" type="ORF">EZS28_005103</name>
</gene>